<keyword evidence="3" id="KW-1185">Reference proteome</keyword>
<dbReference type="EMBL" id="JBHRZT010000026">
    <property type="protein sequence ID" value="MFC3883390.1"/>
    <property type="molecule type" value="Genomic_DNA"/>
</dbReference>
<feature type="transmembrane region" description="Helical" evidence="1">
    <location>
        <begin position="101"/>
        <end position="117"/>
    </location>
</feature>
<gene>
    <name evidence="2" type="ORF">ACFOU2_07585</name>
</gene>
<feature type="transmembrane region" description="Helical" evidence="1">
    <location>
        <begin position="32"/>
        <end position="52"/>
    </location>
</feature>
<reference evidence="3" key="1">
    <citation type="journal article" date="2019" name="Int. J. Syst. Evol. Microbiol.">
        <title>The Global Catalogue of Microorganisms (GCM) 10K type strain sequencing project: providing services to taxonomists for standard genome sequencing and annotation.</title>
        <authorList>
            <consortium name="The Broad Institute Genomics Platform"/>
            <consortium name="The Broad Institute Genome Sequencing Center for Infectious Disease"/>
            <person name="Wu L."/>
            <person name="Ma J."/>
        </authorList>
    </citation>
    <scope>NUCLEOTIDE SEQUENCE [LARGE SCALE GENOMIC DNA]</scope>
    <source>
        <strain evidence="3">CCUG 61889</strain>
    </source>
</reference>
<dbReference type="InterPro" id="IPR048147">
    <property type="entry name" value="CBO0543-like"/>
</dbReference>
<feature type="transmembrane region" description="Helical" evidence="1">
    <location>
        <begin position="153"/>
        <end position="171"/>
    </location>
</feature>
<proteinExistence type="predicted"/>
<dbReference type="Proteomes" id="UP001595752">
    <property type="component" value="Unassembled WGS sequence"/>
</dbReference>
<protein>
    <submittedName>
        <fullName evidence="2">CBO0543 family protein</fullName>
    </submittedName>
</protein>
<accession>A0ABV8B0G4</accession>
<comment type="caution">
    <text evidence="2">The sequence shown here is derived from an EMBL/GenBank/DDBJ whole genome shotgun (WGS) entry which is preliminary data.</text>
</comment>
<feature type="transmembrane region" description="Helical" evidence="1">
    <location>
        <begin position="129"/>
        <end position="147"/>
    </location>
</feature>
<evidence type="ECO:0000313" key="2">
    <source>
        <dbReference type="EMBL" id="MFC3883390.1"/>
    </source>
</evidence>
<organism evidence="2 3">
    <name type="scientific">Bacillus songklensis</name>
    <dbReference type="NCBI Taxonomy" id="1069116"/>
    <lineage>
        <taxon>Bacteria</taxon>
        <taxon>Bacillati</taxon>
        <taxon>Bacillota</taxon>
        <taxon>Bacilli</taxon>
        <taxon>Bacillales</taxon>
        <taxon>Bacillaceae</taxon>
        <taxon>Bacillus</taxon>
    </lineage>
</organism>
<keyword evidence="1" id="KW-1133">Transmembrane helix</keyword>
<name>A0ABV8B0G4_9BACI</name>
<feature type="transmembrane region" description="Helical" evidence="1">
    <location>
        <begin position="64"/>
        <end position="89"/>
    </location>
</feature>
<sequence length="184" mass="21856">MKQKENVKIIQGFYDHIVEVHKEYYAFWKEHILFHWDWWLSVALAVIPWLIWVKVHRKESRGRLLYVIFFLIIVTAGLDFLGVILGLWYYPGKIVPIIPSYIPWDFSLIPVIITLLIQFKPHIAPWKKALFFSGLTAFVGEPIFMKLGLYTRIHWEYFYSFPIYIALYLIADKLSKTDSFAPLS</sequence>
<evidence type="ECO:0000313" key="3">
    <source>
        <dbReference type="Proteomes" id="UP001595752"/>
    </source>
</evidence>
<dbReference type="NCBIfam" id="NF041644">
    <property type="entry name" value="CBO0543_fam"/>
    <property type="match status" value="1"/>
</dbReference>
<evidence type="ECO:0000256" key="1">
    <source>
        <dbReference type="SAM" id="Phobius"/>
    </source>
</evidence>
<keyword evidence="1" id="KW-0472">Membrane</keyword>
<dbReference type="RefSeq" id="WP_377913803.1">
    <property type="nucleotide sequence ID" value="NZ_JBHRZT010000026.1"/>
</dbReference>
<keyword evidence="1" id="KW-0812">Transmembrane</keyword>